<dbReference type="SMART" id="SM00062">
    <property type="entry name" value="PBPb"/>
    <property type="match status" value="1"/>
</dbReference>
<dbReference type="SUPFAM" id="SSF53850">
    <property type="entry name" value="Periplasmic binding protein-like II"/>
    <property type="match status" value="1"/>
</dbReference>
<evidence type="ECO:0000313" key="6">
    <source>
        <dbReference type="Proteomes" id="UP000290191"/>
    </source>
</evidence>
<feature type="signal peptide" evidence="3">
    <location>
        <begin position="1"/>
        <end position="25"/>
    </location>
</feature>
<reference evidence="5 6" key="1">
    <citation type="submission" date="2017-10" db="EMBL/GenBank/DDBJ databases">
        <title>Genomics of the genus Arcobacter.</title>
        <authorList>
            <person name="Perez-Cataluna A."/>
            <person name="Figueras M.J."/>
        </authorList>
    </citation>
    <scope>NUCLEOTIDE SEQUENCE [LARGE SCALE GENOMIC DNA]</scope>
    <source>
        <strain evidence="5 6">DSM 24636</strain>
    </source>
</reference>
<evidence type="ECO:0000259" key="4">
    <source>
        <dbReference type="SMART" id="SM00062"/>
    </source>
</evidence>
<proteinExistence type="inferred from homology"/>
<evidence type="ECO:0000256" key="2">
    <source>
        <dbReference type="ARBA" id="ARBA00022729"/>
    </source>
</evidence>
<dbReference type="EMBL" id="PDKO01000003">
    <property type="protein sequence ID" value="RXJ63526.1"/>
    <property type="molecule type" value="Genomic_DNA"/>
</dbReference>
<feature type="chain" id="PRO_5020536702" evidence="3">
    <location>
        <begin position="26"/>
        <end position="290"/>
    </location>
</feature>
<dbReference type="GO" id="GO:0055085">
    <property type="term" value="P:transmembrane transport"/>
    <property type="evidence" value="ECO:0007669"/>
    <property type="project" value="InterPro"/>
</dbReference>
<evidence type="ECO:0000256" key="3">
    <source>
        <dbReference type="SAM" id="SignalP"/>
    </source>
</evidence>
<dbReference type="Pfam" id="PF12974">
    <property type="entry name" value="Phosphonate-bd"/>
    <property type="match status" value="1"/>
</dbReference>
<dbReference type="AlphaFoldDB" id="A0A4Q0Y0I2"/>
<evidence type="ECO:0000256" key="1">
    <source>
        <dbReference type="ARBA" id="ARBA00007162"/>
    </source>
</evidence>
<keyword evidence="6" id="KW-1185">Reference proteome</keyword>
<name>A0A4Q0Y0I2_9BACT</name>
<sequence>MKMSLIKKLTASALVLGLSVSSMFAQEKWPDKITFGVIPVAGSTSMKENFGPLADYLAKTLGIKVELKLAGDYTGIITGMQHKHIDVAYFGPKSYVEAAKRANAEALVVEVDGESGLPGYNGTIITKKGSNLKSLADIKGKTWAFTSSQSTSGTLVPTVMFSKKGIDPKKYFSKVIYSGGHEASILAVKAGKVDAASTNNLDFNRGVGKQWSRDDFNIIWTSDLIPGAPMAARKDLPTSLKMALKGAFVSYNDKEGLKRLKNRGFIKGDDSVYNPVRDLIKLKNELKNKK</sequence>
<dbReference type="CDD" id="cd01071">
    <property type="entry name" value="PBP2_PhnD_like"/>
    <property type="match status" value="1"/>
</dbReference>
<dbReference type="Proteomes" id="UP000290191">
    <property type="component" value="Unassembled WGS sequence"/>
</dbReference>
<dbReference type="InterPro" id="IPR001638">
    <property type="entry name" value="Solute-binding_3/MltF_N"/>
</dbReference>
<accession>A0A4Q0Y0I2</accession>
<dbReference type="Gene3D" id="3.40.190.10">
    <property type="entry name" value="Periplasmic binding protein-like II"/>
    <property type="match status" value="2"/>
</dbReference>
<dbReference type="NCBIfam" id="TIGR01098">
    <property type="entry name" value="3A0109s03R"/>
    <property type="match status" value="1"/>
</dbReference>
<gene>
    <name evidence="5" type="primary">phnD</name>
    <name evidence="5" type="ORF">CRV06_04870</name>
</gene>
<dbReference type="GO" id="GO:0015716">
    <property type="term" value="P:organic phosphonate transport"/>
    <property type="evidence" value="ECO:0007669"/>
    <property type="project" value="InterPro"/>
</dbReference>
<keyword evidence="2 3" id="KW-0732">Signal</keyword>
<dbReference type="InterPro" id="IPR017797">
    <property type="entry name" value="Phosphnate-bd"/>
</dbReference>
<dbReference type="InterPro" id="IPR005770">
    <property type="entry name" value="PhnD"/>
</dbReference>
<dbReference type="GO" id="GO:0043190">
    <property type="term" value="C:ATP-binding cassette (ABC) transporter complex"/>
    <property type="evidence" value="ECO:0007669"/>
    <property type="project" value="InterPro"/>
</dbReference>
<comment type="similarity">
    <text evidence="1">Belongs to the phosphate/phosphite/phosphonate binding protein family.</text>
</comment>
<dbReference type="OrthoDB" id="527737at2"/>
<comment type="caution">
    <text evidence="5">The sequence shown here is derived from an EMBL/GenBank/DDBJ whole genome shotgun (WGS) entry which is preliminary data.</text>
</comment>
<evidence type="ECO:0000313" key="5">
    <source>
        <dbReference type="EMBL" id="RXJ63526.1"/>
    </source>
</evidence>
<organism evidence="5 6">
    <name type="scientific">Halarcobacter anaerophilus</name>
    <dbReference type="NCBI Taxonomy" id="877500"/>
    <lineage>
        <taxon>Bacteria</taxon>
        <taxon>Pseudomonadati</taxon>
        <taxon>Campylobacterota</taxon>
        <taxon>Epsilonproteobacteria</taxon>
        <taxon>Campylobacterales</taxon>
        <taxon>Arcobacteraceae</taxon>
        <taxon>Halarcobacter</taxon>
    </lineage>
</organism>
<dbReference type="PANTHER" id="PTHR35841:SF1">
    <property type="entry name" value="PHOSPHONATES-BINDING PERIPLASMIC PROTEIN"/>
    <property type="match status" value="1"/>
</dbReference>
<feature type="domain" description="Solute-binding protein family 3/N-terminal" evidence="4">
    <location>
        <begin position="32"/>
        <end position="266"/>
    </location>
</feature>
<dbReference type="PANTHER" id="PTHR35841">
    <property type="entry name" value="PHOSPHONATES-BINDING PERIPLASMIC PROTEIN"/>
    <property type="match status" value="1"/>
</dbReference>
<protein>
    <submittedName>
        <fullName evidence="5">Phosphonate ABC transporter substrate-binding protein</fullName>
    </submittedName>
</protein>
<dbReference type="NCBIfam" id="TIGR03431">
    <property type="entry name" value="PhnD"/>
    <property type="match status" value="1"/>
</dbReference>